<dbReference type="RefSeq" id="YP_009666383.1">
    <property type="nucleotide sequence ID" value="NC_043520.1"/>
</dbReference>
<proteinExistence type="predicted"/>
<dbReference type="InterPro" id="IPR013083">
    <property type="entry name" value="Znf_RING/FYVE/PHD"/>
</dbReference>
<protein>
    <submittedName>
        <fullName evidence="7">PE38</fullName>
    </submittedName>
</protein>
<dbReference type="SUPFAM" id="SSF57850">
    <property type="entry name" value="RING/U-box"/>
    <property type="match status" value="1"/>
</dbReference>
<evidence type="ECO:0000256" key="2">
    <source>
        <dbReference type="ARBA" id="ARBA00022771"/>
    </source>
</evidence>
<keyword evidence="2 4" id="KW-0863">Zinc-finger</keyword>
<dbReference type="InterPro" id="IPR001841">
    <property type="entry name" value="Znf_RING"/>
</dbReference>
<dbReference type="InterPro" id="IPR017907">
    <property type="entry name" value="Znf_RING_CS"/>
</dbReference>
<dbReference type="KEGG" id="vg:40526653"/>
<dbReference type="Gene3D" id="3.30.40.10">
    <property type="entry name" value="Zinc/RING finger domain, C3HC4 (zinc finger)"/>
    <property type="match status" value="1"/>
</dbReference>
<evidence type="ECO:0000259" key="6">
    <source>
        <dbReference type="PROSITE" id="PS50089"/>
    </source>
</evidence>
<dbReference type="PROSITE" id="PS00518">
    <property type="entry name" value="ZF_RING_1"/>
    <property type="match status" value="1"/>
</dbReference>
<evidence type="ECO:0000256" key="5">
    <source>
        <dbReference type="SAM" id="Coils"/>
    </source>
</evidence>
<feature type="domain" description="RING-type" evidence="6">
    <location>
        <begin position="41"/>
        <end position="96"/>
    </location>
</feature>
<feature type="coiled-coil region" evidence="5">
    <location>
        <begin position="186"/>
        <end position="213"/>
    </location>
</feature>
<dbReference type="PROSITE" id="PS50089">
    <property type="entry name" value="ZF_RING_2"/>
    <property type="match status" value="1"/>
</dbReference>
<evidence type="ECO:0000313" key="8">
    <source>
        <dbReference type="Proteomes" id="UP000297030"/>
    </source>
</evidence>
<sequence length="214" mass="25337">MAEQQQSGPHARRHRLSSAETILLDEDTTFPLSSGVYKLDCFICYETYVETDNDLTIFLKPAQCSHSICFKCVIKLYATNRPFKKNANIQRCPTCNRLIKSWRLYTGYFTIECFFVRRSNPTTKFFHNHWNLLKQRHVNVFDYAPIGEAVYNYFGIKHNELEFELKLLKYSYDASKKSCNFILGEHMKLKNENKLLHKRINDLTNELKMLKQQK</sequence>
<keyword evidence="5" id="KW-0175">Coiled coil</keyword>
<keyword evidence="8" id="KW-1185">Reference proteome</keyword>
<dbReference type="InterPro" id="IPR018957">
    <property type="entry name" value="Znf_C3HC4_RING-type"/>
</dbReference>
<evidence type="ECO:0000313" key="7">
    <source>
        <dbReference type="EMBL" id="AKN81025.1"/>
    </source>
</evidence>
<dbReference type="Pfam" id="PF00097">
    <property type="entry name" value="zf-C3HC4"/>
    <property type="match status" value="1"/>
</dbReference>
<dbReference type="GeneID" id="40526653"/>
<dbReference type="Proteomes" id="UP000297030">
    <property type="component" value="Segment"/>
</dbReference>
<keyword evidence="3" id="KW-0862">Zinc</keyword>
<dbReference type="GO" id="GO:0008270">
    <property type="term" value="F:zinc ion binding"/>
    <property type="evidence" value="ECO:0007669"/>
    <property type="project" value="UniProtKB-KW"/>
</dbReference>
<reference evidence="7 8" key="1">
    <citation type="submission" date="2015-02" db="EMBL/GenBank/DDBJ databases">
        <title>Complete genome of a baculovirus isolated from a medical interest larvae: lLonomia obliqua (Lepidoptera: Saturniidae).</title>
        <authorList>
            <person name="Clara A.-S.W."/>
            <person name="Daniel A.-A.M.P."/>
            <person name="Miguel A.S."/>
            <person name="Jhon F.E.A."/>
            <person name="Fabricio M.S."/>
            <person name="Jose W.L.C."/>
            <person name="Bergmann R.M."/>
            <person name="Fernando M.L."/>
        </authorList>
    </citation>
    <scope>NUCLEOTIDE SEQUENCE [LARGE SCALE GENOMIC DNA]</scope>
    <source>
        <strain evidence="7">SP/2000</strain>
    </source>
</reference>
<evidence type="ECO:0000256" key="4">
    <source>
        <dbReference type="PROSITE-ProRule" id="PRU00175"/>
    </source>
</evidence>
<dbReference type="SMART" id="SM00184">
    <property type="entry name" value="RING"/>
    <property type="match status" value="1"/>
</dbReference>
<gene>
    <name evidence="7" type="primary">pe38</name>
</gene>
<organism evidence="7 8">
    <name type="scientific">Lonomia obliqua multiple nucleopolyhedrovirus</name>
    <dbReference type="NCBI Taxonomy" id="134394"/>
    <lineage>
        <taxon>Viruses</taxon>
        <taxon>Viruses incertae sedis</taxon>
        <taxon>Naldaviricetes</taxon>
        <taxon>Lefavirales</taxon>
        <taxon>Baculoviridae</taxon>
        <taxon>Alphabaculovirus</taxon>
        <taxon>Alphabaculovirus lonobliquae</taxon>
        <taxon>Lonomia obliqua nucleopolyhedrovirus</taxon>
    </lineage>
</organism>
<accession>A0A126FCF5</accession>
<evidence type="ECO:0000256" key="1">
    <source>
        <dbReference type="ARBA" id="ARBA00022723"/>
    </source>
</evidence>
<evidence type="ECO:0000256" key="3">
    <source>
        <dbReference type="ARBA" id="ARBA00022833"/>
    </source>
</evidence>
<name>A0A126FCF5_9ABAC</name>
<keyword evidence="1" id="KW-0479">Metal-binding</keyword>
<dbReference type="EMBL" id="KP763670">
    <property type="protein sequence ID" value="AKN81025.1"/>
    <property type="molecule type" value="Genomic_DNA"/>
</dbReference>